<dbReference type="WBParaSite" id="ACRNAN_scaffold2476.g22866.t1">
    <property type="protein sequence ID" value="ACRNAN_scaffold2476.g22866.t1"/>
    <property type="gene ID" value="ACRNAN_scaffold2476.g22866"/>
</dbReference>
<keyword evidence="3" id="KW-0804">Transcription</keyword>
<dbReference type="InterPro" id="IPR008917">
    <property type="entry name" value="TF_DNA-bd_sf"/>
</dbReference>
<dbReference type="Pfam" id="PF03131">
    <property type="entry name" value="bZIP_Maf"/>
    <property type="match status" value="1"/>
</dbReference>
<dbReference type="Proteomes" id="UP000887540">
    <property type="component" value="Unplaced"/>
</dbReference>
<evidence type="ECO:0000313" key="5">
    <source>
        <dbReference type="Proteomes" id="UP000887540"/>
    </source>
</evidence>
<keyword evidence="5" id="KW-1185">Reference proteome</keyword>
<evidence type="ECO:0000313" key="6">
    <source>
        <dbReference type="WBParaSite" id="ACRNAN_scaffold2476.g22866.t1"/>
    </source>
</evidence>
<feature type="domain" description="BZIP" evidence="4">
    <location>
        <begin position="235"/>
        <end position="250"/>
    </location>
</feature>
<dbReference type="AlphaFoldDB" id="A0A914DFP1"/>
<evidence type="ECO:0000256" key="3">
    <source>
        <dbReference type="ARBA" id="ARBA00023163"/>
    </source>
</evidence>
<organism evidence="5 6">
    <name type="scientific">Acrobeloides nanus</name>
    <dbReference type="NCBI Taxonomy" id="290746"/>
    <lineage>
        <taxon>Eukaryota</taxon>
        <taxon>Metazoa</taxon>
        <taxon>Ecdysozoa</taxon>
        <taxon>Nematoda</taxon>
        <taxon>Chromadorea</taxon>
        <taxon>Rhabditida</taxon>
        <taxon>Tylenchina</taxon>
        <taxon>Cephalobomorpha</taxon>
        <taxon>Cephaloboidea</taxon>
        <taxon>Cephalobidae</taxon>
        <taxon>Acrobeloides</taxon>
    </lineage>
</organism>
<keyword evidence="2" id="KW-0238">DNA-binding</keyword>
<evidence type="ECO:0000256" key="1">
    <source>
        <dbReference type="ARBA" id="ARBA00023015"/>
    </source>
</evidence>
<evidence type="ECO:0000259" key="4">
    <source>
        <dbReference type="PROSITE" id="PS00036"/>
    </source>
</evidence>
<proteinExistence type="predicted"/>
<dbReference type="InterPro" id="IPR004826">
    <property type="entry name" value="bZIP_Maf"/>
</dbReference>
<sequence>MYQFFGENEWRNFLSDPQVLADLEESIILKFNQEVSSSDKFDRGVPSFESDYQNFHYQASINNVYTQATWETSYPGSPYSYSISSQESCENCHMASLSNNIETVLHTHMDSKNNFNSQGNYNRQRTISSSSCDKMASCSSISSSSYDSEHFESEHDEVYENSDDEHEINLDDINYMIPKSQRGRKSKDDELLEQCGLYKYFSAIEFVTMSLKQVRQILNGPTLSQIQKQVIMKVRRRGRNKIAARKCRHRRMVHTMEPNNLFLQ</sequence>
<dbReference type="SUPFAM" id="SSF47454">
    <property type="entry name" value="A DNA-binding domain in eukaryotic transcription factors"/>
    <property type="match status" value="1"/>
</dbReference>
<reference evidence="6" key="1">
    <citation type="submission" date="2022-11" db="UniProtKB">
        <authorList>
            <consortium name="WormBaseParasite"/>
        </authorList>
    </citation>
    <scope>IDENTIFICATION</scope>
</reference>
<dbReference type="PROSITE" id="PS00036">
    <property type="entry name" value="BZIP_BASIC"/>
    <property type="match status" value="1"/>
</dbReference>
<dbReference type="Gene3D" id="1.10.880.10">
    <property type="entry name" value="Transcription factor, Skn-1-like, DNA-binding domain"/>
    <property type="match status" value="1"/>
</dbReference>
<evidence type="ECO:0000256" key="2">
    <source>
        <dbReference type="ARBA" id="ARBA00023125"/>
    </source>
</evidence>
<keyword evidence="1" id="KW-0805">Transcription regulation</keyword>
<dbReference type="InterPro" id="IPR004827">
    <property type="entry name" value="bZIP"/>
</dbReference>
<accession>A0A914DFP1</accession>
<protein>
    <submittedName>
        <fullName evidence="6">BZIP domain-containing protein</fullName>
    </submittedName>
</protein>
<dbReference type="GO" id="GO:0003677">
    <property type="term" value="F:DNA binding"/>
    <property type="evidence" value="ECO:0007669"/>
    <property type="project" value="UniProtKB-KW"/>
</dbReference>
<dbReference type="GO" id="GO:0003700">
    <property type="term" value="F:DNA-binding transcription factor activity"/>
    <property type="evidence" value="ECO:0007669"/>
    <property type="project" value="InterPro"/>
</dbReference>
<name>A0A914DFP1_9BILA</name>